<evidence type="ECO:0000259" key="2">
    <source>
        <dbReference type="Pfam" id="PF08334"/>
    </source>
</evidence>
<dbReference type="Pfam" id="PF07963">
    <property type="entry name" value="N_methyl"/>
    <property type="match status" value="1"/>
</dbReference>
<evidence type="ECO:0000256" key="1">
    <source>
        <dbReference type="SAM" id="Phobius"/>
    </source>
</evidence>
<evidence type="ECO:0000313" key="4">
    <source>
        <dbReference type="Proteomes" id="UP001056539"/>
    </source>
</evidence>
<dbReference type="AlphaFoldDB" id="A0AAX3BAN9"/>
<keyword evidence="1" id="KW-0812">Transmembrane</keyword>
<dbReference type="InterPro" id="IPR012902">
    <property type="entry name" value="N_methyl_site"/>
</dbReference>
<proteinExistence type="predicted"/>
<feature type="transmembrane region" description="Helical" evidence="1">
    <location>
        <begin position="12"/>
        <end position="34"/>
    </location>
</feature>
<keyword evidence="4" id="KW-1185">Reference proteome</keyword>
<name>A0AAX3BAN9_9SPIR</name>
<sequence length="124" mass="14085">MKQKGYFLEGFTLLELLVVLTIIGILMTIGMAAYTGVIESATRRAVEVELSQFQIAIFNFKIEEGRMPSSVEELLQLGYITRELLQDPWGESYILRKNEGRWQILSKGADKKIGTKDDIIKTLD</sequence>
<dbReference type="Proteomes" id="UP001056539">
    <property type="component" value="Chromosome"/>
</dbReference>
<dbReference type="NCBIfam" id="TIGR02532">
    <property type="entry name" value="IV_pilin_GFxxxE"/>
    <property type="match status" value="1"/>
</dbReference>
<feature type="domain" description="Type II secretion system protein GspG C-terminal" evidence="2">
    <location>
        <begin position="39"/>
        <end position="118"/>
    </location>
</feature>
<dbReference type="PROSITE" id="PS00409">
    <property type="entry name" value="PROKAR_NTER_METHYL"/>
    <property type="match status" value="1"/>
</dbReference>
<dbReference type="InterPro" id="IPR013545">
    <property type="entry name" value="T2SS_protein-GspG_C"/>
</dbReference>
<reference evidence="3" key="1">
    <citation type="submission" date="2021-04" db="EMBL/GenBank/DDBJ databases">
        <authorList>
            <person name="Postec A."/>
        </authorList>
    </citation>
    <scope>NUCLEOTIDE SEQUENCE</scope>
    <source>
        <strain evidence="3">F1F22</strain>
    </source>
</reference>
<keyword evidence="1" id="KW-1133">Transmembrane helix</keyword>
<dbReference type="InterPro" id="IPR045584">
    <property type="entry name" value="Pilin-like"/>
</dbReference>
<dbReference type="EMBL" id="CP073355">
    <property type="protein sequence ID" value="URA09295.1"/>
    <property type="molecule type" value="Genomic_DNA"/>
</dbReference>
<organism evidence="3 4">
    <name type="scientific">Thermospira aquatica</name>
    <dbReference type="NCBI Taxonomy" id="2828656"/>
    <lineage>
        <taxon>Bacteria</taxon>
        <taxon>Pseudomonadati</taxon>
        <taxon>Spirochaetota</taxon>
        <taxon>Spirochaetia</taxon>
        <taxon>Brevinematales</taxon>
        <taxon>Thermospiraceae</taxon>
        <taxon>Thermospira</taxon>
    </lineage>
</organism>
<dbReference type="KEGG" id="taqu:KDW03_07275"/>
<accession>A0AAX3BAN9</accession>
<evidence type="ECO:0000313" key="3">
    <source>
        <dbReference type="EMBL" id="URA09295.1"/>
    </source>
</evidence>
<protein>
    <submittedName>
        <fullName evidence="3">Type II secretion system protein GspG</fullName>
    </submittedName>
</protein>
<dbReference type="SUPFAM" id="SSF54523">
    <property type="entry name" value="Pili subunits"/>
    <property type="match status" value="1"/>
</dbReference>
<dbReference type="PANTHER" id="PTHR30093">
    <property type="entry name" value="GENERAL SECRETION PATHWAY PROTEIN G"/>
    <property type="match status" value="1"/>
</dbReference>
<gene>
    <name evidence="3" type="ORF">KDW03_07275</name>
</gene>
<dbReference type="RefSeq" id="WP_271434423.1">
    <property type="nucleotide sequence ID" value="NZ_CP073355.1"/>
</dbReference>
<keyword evidence="1" id="KW-0472">Membrane</keyword>
<dbReference type="Gene3D" id="3.30.700.10">
    <property type="entry name" value="Glycoprotein, Type 4 Pilin"/>
    <property type="match status" value="1"/>
</dbReference>
<dbReference type="Pfam" id="PF08334">
    <property type="entry name" value="T2SSG"/>
    <property type="match status" value="1"/>
</dbReference>
<reference evidence="3" key="2">
    <citation type="submission" date="2022-06" db="EMBL/GenBank/DDBJ databases">
        <title>Thermospira aquatica gen. nov., sp. nov.</title>
        <authorList>
            <person name="Ben Ali Gam Z."/>
            <person name="Labat M."/>
        </authorList>
    </citation>
    <scope>NUCLEOTIDE SEQUENCE</scope>
    <source>
        <strain evidence="3">F1F22</strain>
    </source>
</reference>